<dbReference type="Gene3D" id="3.10.450.50">
    <property type="match status" value="1"/>
</dbReference>
<evidence type="ECO:0000313" key="3">
    <source>
        <dbReference type="Proteomes" id="UP001156641"/>
    </source>
</evidence>
<name>A0ABQ6A9B5_9PROT</name>
<dbReference type="SUPFAM" id="SSF54427">
    <property type="entry name" value="NTF2-like"/>
    <property type="match status" value="1"/>
</dbReference>
<organism evidence="2 3">
    <name type="scientific">Acidocella aquatica</name>
    <dbReference type="NCBI Taxonomy" id="1922313"/>
    <lineage>
        <taxon>Bacteria</taxon>
        <taxon>Pseudomonadati</taxon>
        <taxon>Pseudomonadota</taxon>
        <taxon>Alphaproteobacteria</taxon>
        <taxon>Acetobacterales</taxon>
        <taxon>Acidocellaceae</taxon>
        <taxon>Acidocella</taxon>
    </lineage>
</organism>
<gene>
    <name evidence="2" type="ORF">GCM10010909_26310</name>
</gene>
<dbReference type="RefSeq" id="WP_284258763.1">
    <property type="nucleotide sequence ID" value="NZ_BSOS01000073.1"/>
</dbReference>
<feature type="domain" description="SnoaL-like" evidence="1">
    <location>
        <begin position="13"/>
        <end position="130"/>
    </location>
</feature>
<dbReference type="InterPro" id="IPR032710">
    <property type="entry name" value="NTF2-like_dom_sf"/>
</dbReference>
<dbReference type="Proteomes" id="UP001156641">
    <property type="component" value="Unassembled WGS sequence"/>
</dbReference>
<reference evidence="3" key="1">
    <citation type="journal article" date="2019" name="Int. J. Syst. Evol. Microbiol.">
        <title>The Global Catalogue of Microorganisms (GCM) 10K type strain sequencing project: providing services to taxonomists for standard genome sequencing and annotation.</title>
        <authorList>
            <consortium name="The Broad Institute Genomics Platform"/>
            <consortium name="The Broad Institute Genome Sequencing Center for Infectious Disease"/>
            <person name="Wu L."/>
            <person name="Ma J."/>
        </authorList>
    </citation>
    <scope>NUCLEOTIDE SEQUENCE [LARGE SCALE GENOMIC DNA]</scope>
    <source>
        <strain evidence="3">NBRC 112502</strain>
    </source>
</reference>
<evidence type="ECO:0000259" key="1">
    <source>
        <dbReference type="Pfam" id="PF13474"/>
    </source>
</evidence>
<keyword evidence="3" id="KW-1185">Reference proteome</keyword>
<sequence length="134" mass="14930">MSAQGEEAAVLRAAAHLVACFAAHDTAGYFAAFAPEASFIFHSTAEVLPSRAAYEALWRRWEREDGFRVLACESFEQRVSILSGIAIFTHRVETRLAFGADEQQSAERETIIFQRQPGGGWLAVHEHLSPYNFV</sequence>
<dbReference type="EMBL" id="BSOS01000073">
    <property type="protein sequence ID" value="GLR67950.1"/>
    <property type="molecule type" value="Genomic_DNA"/>
</dbReference>
<dbReference type="InterPro" id="IPR037401">
    <property type="entry name" value="SnoaL-like"/>
</dbReference>
<proteinExistence type="predicted"/>
<evidence type="ECO:0000313" key="2">
    <source>
        <dbReference type="EMBL" id="GLR67950.1"/>
    </source>
</evidence>
<dbReference type="Pfam" id="PF13474">
    <property type="entry name" value="SnoaL_3"/>
    <property type="match status" value="1"/>
</dbReference>
<comment type="caution">
    <text evidence="2">The sequence shown here is derived from an EMBL/GenBank/DDBJ whole genome shotgun (WGS) entry which is preliminary data.</text>
</comment>
<accession>A0ABQ6A9B5</accession>
<protein>
    <recommendedName>
        <fullName evidence="1">SnoaL-like domain-containing protein</fullName>
    </recommendedName>
</protein>